<keyword evidence="6 10" id="KW-0256">Endoplasmic reticulum</keyword>
<dbReference type="AlphaFoldDB" id="A0A4S2JZ14"/>
<evidence type="ECO:0000256" key="1">
    <source>
        <dbReference type="ARBA" id="ARBA00004389"/>
    </source>
</evidence>
<protein>
    <recommendedName>
        <fullName evidence="10">Phosphatidylinositol-glycan biosynthesis class X protein</fullName>
    </recommendedName>
</protein>
<dbReference type="STRING" id="300112.A0A4S2JZ14"/>
<evidence type="ECO:0000313" key="11">
    <source>
        <dbReference type="EMBL" id="TGZ41803.1"/>
    </source>
</evidence>
<evidence type="ECO:0000256" key="8">
    <source>
        <dbReference type="ARBA" id="ARBA00023136"/>
    </source>
</evidence>
<dbReference type="InterPro" id="IPR040039">
    <property type="entry name" value="PIGX"/>
</dbReference>
<evidence type="ECO:0000256" key="7">
    <source>
        <dbReference type="ARBA" id="ARBA00022989"/>
    </source>
</evidence>
<evidence type="ECO:0000256" key="6">
    <source>
        <dbReference type="ARBA" id="ARBA00022824"/>
    </source>
</evidence>
<comment type="caution">
    <text evidence="11">The sequence shown here is derived from an EMBL/GenBank/DDBJ whole genome shotgun (WGS) entry which is preliminary data.</text>
</comment>
<keyword evidence="5 10" id="KW-0812">Transmembrane</keyword>
<evidence type="ECO:0000256" key="9">
    <source>
        <dbReference type="ARBA" id="ARBA00023180"/>
    </source>
</evidence>
<dbReference type="UniPathway" id="UPA00196"/>
<dbReference type="PANTHER" id="PTHR28650:SF1">
    <property type="entry name" value="PHOSPHATIDYLINOSITOL-GLYCAN BIOSYNTHESIS CLASS X PROTEIN"/>
    <property type="match status" value="1"/>
</dbReference>
<comment type="function">
    <text evidence="10">Stabilizing subunit of the glycosylphosphatidylinositol-mannosyltransferase I complex which catalyzes the transfer of the first mannose, via an alpha-1,4 bond from a dolichol-phosphate-mannose (Dol-P-Man) to the glucosaminyl acyl phosphatidylinositol (GlcN-(acyl)PI) intermediate to generate alpha-D-Man-(1-&gt;4)-alpha-D-GlcN-(1-&gt;6)-(1-radyl,2-acyl-sn-glycero-3-phospho)-2-acyl-inositol and participates in the sixth step of the glycosylphosphatidylinositol-anchor biosynthesis. Probably acts by stabilizing the mannosyltransferase PIGM.</text>
</comment>
<dbReference type="PANTHER" id="PTHR28650">
    <property type="entry name" value="PHOSPHATIDYLINOSITOL-GLYCAN BIOSYNTHESIS CLASS X PROTEIN"/>
    <property type="match status" value="1"/>
</dbReference>
<comment type="similarity">
    <text evidence="3 10">Belongs to the PIGX family.</text>
</comment>
<evidence type="ECO:0000313" key="12">
    <source>
        <dbReference type="Proteomes" id="UP000310200"/>
    </source>
</evidence>
<dbReference type="SMART" id="SM00780">
    <property type="entry name" value="PIG-X"/>
    <property type="match status" value="1"/>
</dbReference>
<gene>
    <name evidence="11" type="ORF">DBV15_10946</name>
</gene>
<comment type="subcellular location">
    <subcellularLocation>
        <location evidence="1 10">Endoplasmic reticulum membrane</location>
        <topology evidence="1 10">Single-pass membrane protein</topology>
    </subcellularLocation>
</comment>
<accession>A0A4S2JZ14</accession>
<name>A0A4S2JZ14_9HYME</name>
<evidence type="ECO:0000256" key="5">
    <source>
        <dbReference type="ARBA" id="ARBA00022692"/>
    </source>
</evidence>
<keyword evidence="8 10" id="KW-0472">Membrane</keyword>
<sequence>MFNVKTLRYAVIPACKYDNARHPRSESFANCRRVAPVHAMRADLCGNRGRGRSQRGRKTLIYRIHFENLTQDGCRVAIYMELPSALYVNTDEIAEMRRRGTNMVCSVGETDVELFAEKAGRQNVTTCASISSSFSSLTIPVHQRYRYAHETGGYINVTLPEPKLLLGCRERVRDHRVSKIDLCEPCVSLMIKWREIPYRMSQNREYVWPIPVGDLSLSLFVTCATLLTTIIGAIFIGHAIWSNAGQSHPKED</sequence>
<dbReference type="Proteomes" id="UP000310200">
    <property type="component" value="Unassembled WGS sequence"/>
</dbReference>
<comment type="pathway">
    <text evidence="2 10">Glycolipid biosynthesis; glycosylphosphatidylinositol-anchor biosynthesis.</text>
</comment>
<dbReference type="GO" id="GO:0006506">
    <property type="term" value="P:GPI anchor biosynthetic process"/>
    <property type="evidence" value="ECO:0007669"/>
    <property type="project" value="UniProtKB-UniPathway"/>
</dbReference>
<proteinExistence type="inferred from homology"/>
<evidence type="ECO:0000256" key="3">
    <source>
        <dbReference type="ARBA" id="ARBA00010345"/>
    </source>
</evidence>
<feature type="transmembrane region" description="Helical" evidence="10">
    <location>
        <begin position="219"/>
        <end position="241"/>
    </location>
</feature>
<dbReference type="GO" id="GO:0005789">
    <property type="term" value="C:endoplasmic reticulum membrane"/>
    <property type="evidence" value="ECO:0007669"/>
    <property type="project" value="UniProtKB-SubCell"/>
</dbReference>
<dbReference type="EMBL" id="QBLH01003228">
    <property type="protein sequence ID" value="TGZ41803.1"/>
    <property type="molecule type" value="Genomic_DNA"/>
</dbReference>
<keyword evidence="12" id="KW-1185">Reference proteome</keyword>
<evidence type="ECO:0000256" key="2">
    <source>
        <dbReference type="ARBA" id="ARBA00004687"/>
    </source>
</evidence>
<reference evidence="11 12" key="1">
    <citation type="journal article" date="2019" name="Philos. Trans. R. Soc. Lond., B, Biol. Sci.">
        <title>Ant behaviour and brain gene expression of defending hosts depend on the ecological success of the intruding social parasite.</title>
        <authorList>
            <person name="Kaur R."/>
            <person name="Stoldt M."/>
            <person name="Jongepier E."/>
            <person name="Feldmeyer B."/>
            <person name="Menzel F."/>
            <person name="Bornberg-Bauer E."/>
            <person name="Foitzik S."/>
        </authorList>
    </citation>
    <scope>NUCLEOTIDE SEQUENCE [LARGE SCALE GENOMIC DNA]</scope>
    <source>
        <tissue evidence="11">Whole body</tissue>
    </source>
</reference>
<keyword evidence="7 10" id="KW-1133">Transmembrane helix</keyword>
<keyword evidence="9" id="KW-0325">Glycoprotein</keyword>
<dbReference type="InterPro" id="IPR013233">
    <property type="entry name" value="PIG-X/PBN1"/>
</dbReference>
<organism evidence="11 12">
    <name type="scientific">Temnothorax longispinosus</name>
    <dbReference type="NCBI Taxonomy" id="300112"/>
    <lineage>
        <taxon>Eukaryota</taxon>
        <taxon>Metazoa</taxon>
        <taxon>Ecdysozoa</taxon>
        <taxon>Arthropoda</taxon>
        <taxon>Hexapoda</taxon>
        <taxon>Insecta</taxon>
        <taxon>Pterygota</taxon>
        <taxon>Neoptera</taxon>
        <taxon>Endopterygota</taxon>
        <taxon>Hymenoptera</taxon>
        <taxon>Apocrita</taxon>
        <taxon>Aculeata</taxon>
        <taxon>Formicoidea</taxon>
        <taxon>Formicidae</taxon>
        <taxon>Myrmicinae</taxon>
        <taxon>Temnothorax</taxon>
    </lineage>
</organism>
<evidence type="ECO:0000256" key="10">
    <source>
        <dbReference type="RuleBase" id="RU366056"/>
    </source>
</evidence>
<dbReference type="Pfam" id="PF08320">
    <property type="entry name" value="PIG-X"/>
    <property type="match status" value="1"/>
</dbReference>
<keyword evidence="4 10" id="KW-0337">GPI-anchor biosynthesis</keyword>
<evidence type="ECO:0000256" key="4">
    <source>
        <dbReference type="ARBA" id="ARBA00022502"/>
    </source>
</evidence>